<dbReference type="SMART" id="SM00382">
    <property type="entry name" value="AAA"/>
    <property type="match status" value="1"/>
</dbReference>
<gene>
    <name evidence="10" type="ORF">D1010_17815</name>
</gene>
<dbReference type="Gene3D" id="3.40.50.300">
    <property type="entry name" value="P-loop containing nucleotide triphosphate hydrolases"/>
    <property type="match status" value="1"/>
</dbReference>
<evidence type="ECO:0000256" key="4">
    <source>
        <dbReference type="ARBA" id="ARBA00022840"/>
    </source>
</evidence>
<name>A0A5P8M9B5_9LACO</name>
<dbReference type="InterPro" id="IPR003593">
    <property type="entry name" value="AAA+_ATPase"/>
</dbReference>
<evidence type="ECO:0000256" key="5">
    <source>
        <dbReference type="ARBA" id="ARBA00022989"/>
    </source>
</evidence>
<dbReference type="Pfam" id="PF00005">
    <property type="entry name" value="ABC_tran"/>
    <property type="match status" value="1"/>
</dbReference>
<feature type="domain" description="ABC transporter" evidence="8">
    <location>
        <begin position="368"/>
        <end position="611"/>
    </location>
</feature>
<sequence>MAYISSFAYVQDIATCVFLVPAKGGVFWRASLNKHCFHATSPGAVNGHQGRFFYVLHYLTDDRKHLVYNIVLTLVNAFTMTFYAYVLQWVMYIATGKVKMSFFNAILLLLGYVVVSNVIDSLWQYDSLAWPTRISQRIRNDVFATIDDFDPSTFNRTTTGSYVAKLTKQVDLVQQSYFQIILFLAYNAAQLVIATIGTLLINPLITGLIVLLSIPSVILPFLTKKYLENAKEGVVDQLDRYTSHITDFLQGFTTVQYALSQPIFFRRHQAANQELTDASTRDVKVQKIIGGVSNAFSDVLYFGTWLLGAWFVQQGQMDLGQLVAFSQLSAMLNWPMASMIRYLTELYGGRKAASELQTVLQQGQQAEAKMADLTPTDPFIVGRHLAFQINDQPILKDVSFRLGAKEKVLLVGASGSGKSTLVRTLLNEVHGYSGQMTIDGQDLKQINRLAVYRTIGIMEQHGYIFQGTVRENVSLFDSQYPDQQIVAALDRAGLANWLTTHDLDTPLSDRGPELSGGEKQRLALARLYLRGYRYFIFDELTTGLDPNIATTLEHDLFQLPQGFLLITHRYNDEIFRAADRILVMSHGQLVAQGNFRSPAVQRELRRLQLVADPGTGQSTPLVLAPAE</sequence>
<dbReference type="GO" id="GO:0016887">
    <property type="term" value="F:ATP hydrolysis activity"/>
    <property type="evidence" value="ECO:0007669"/>
    <property type="project" value="InterPro"/>
</dbReference>
<dbReference type="EMBL" id="CP045143">
    <property type="protein sequence ID" value="QFR25093.1"/>
    <property type="molecule type" value="Genomic_DNA"/>
</dbReference>
<keyword evidence="6 7" id="KW-0472">Membrane</keyword>
<evidence type="ECO:0000259" key="9">
    <source>
        <dbReference type="PROSITE" id="PS50929"/>
    </source>
</evidence>
<dbReference type="InterPro" id="IPR039421">
    <property type="entry name" value="Type_1_exporter"/>
</dbReference>
<dbReference type="InterPro" id="IPR027417">
    <property type="entry name" value="P-loop_NTPase"/>
</dbReference>
<feature type="transmembrane region" description="Helical" evidence="7">
    <location>
        <begin position="177"/>
        <end position="197"/>
    </location>
</feature>
<evidence type="ECO:0000313" key="11">
    <source>
        <dbReference type="Proteomes" id="UP000326779"/>
    </source>
</evidence>
<dbReference type="PROSITE" id="PS50929">
    <property type="entry name" value="ABC_TM1F"/>
    <property type="match status" value="1"/>
</dbReference>
<feature type="transmembrane region" description="Helical" evidence="7">
    <location>
        <begin position="204"/>
        <end position="222"/>
    </location>
</feature>
<dbReference type="GO" id="GO:0034040">
    <property type="term" value="F:ATPase-coupled lipid transmembrane transporter activity"/>
    <property type="evidence" value="ECO:0007669"/>
    <property type="project" value="TreeGrafter"/>
</dbReference>
<dbReference type="PANTHER" id="PTHR24221">
    <property type="entry name" value="ATP-BINDING CASSETTE SUB-FAMILY B"/>
    <property type="match status" value="1"/>
</dbReference>
<organism evidence="10 11">
    <name type="scientific">Schleiferilactobacillus harbinensis</name>
    <dbReference type="NCBI Taxonomy" id="304207"/>
    <lineage>
        <taxon>Bacteria</taxon>
        <taxon>Bacillati</taxon>
        <taxon>Bacillota</taxon>
        <taxon>Bacilli</taxon>
        <taxon>Lactobacillales</taxon>
        <taxon>Lactobacillaceae</taxon>
        <taxon>Schleiferilactobacillus</taxon>
    </lineage>
</organism>
<dbReference type="PANTHER" id="PTHR24221:SF654">
    <property type="entry name" value="ATP-BINDING CASSETTE SUB-FAMILY B MEMBER 6"/>
    <property type="match status" value="1"/>
</dbReference>
<accession>A0A5P8M9B5</accession>
<dbReference type="GO" id="GO:0005886">
    <property type="term" value="C:plasma membrane"/>
    <property type="evidence" value="ECO:0007669"/>
    <property type="project" value="UniProtKB-SubCell"/>
</dbReference>
<dbReference type="GO" id="GO:0140359">
    <property type="term" value="F:ABC-type transporter activity"/>
    <property type="evidence" value="ECO:0007669"/>
    <property type="project" value="InterPro"/>
</dbReference>
<dbReference type="CDD" id="cd07346">
    <property type="entry name" value="ABC_6TM_exporters"/>
    <property type="match status" value="1"/>
</dbReference>
<dbReference type="SUPFAM" id="SSF52540">
    <property type="entry name" value="P-loop containing nucleoside triphosphate hydrolases"/>
    <property type="match status" value="1"/>
</dbReference>
<dbReference type="SUPFAM" id="SSF90123">
    <property type="entry name" value="ABC transporter transmembrane region"/>
    <property type="match status" value="1"/>
</dbReference>
<dbReference type="InterPro" id="IPR036640">
    <property type="entry name" value="ABC1_TM_sf"/>
</dbReference>
<keyword evidence="4 10" id="KW-0067">ATP-binding</keyword>
<dbReference type="GO" id="GO:0005524">
    <property type="term" value="F:ATP binding"/>
    <property type="evidence" value="ECO:0007669"/>
    <property type="project" value="UniProtKB-KW"/>
</dbReference>
<evidence type="ECO:0000256" key="3">
    <source>
        <dbReference type="ARBA" id="ARBA00022741"/>
    </source>
</evidence>
<dbReference type="AlphaFoldDB" id="A0A5P8M9B5"/>
<protein>
    <submittedName>
        <fullName evidence="10">ATP-binding cassette domain-containing protein</fullName>
    </submittedName>
</protein>
<comment type="subcellular location">
    <subcellularLocation>
        <location evidence="1">Cell membrane</location>
        <topology evidence="1">Multi-pass membrane protein</topology>
    </subcellularLocation>
</comment>
<evidence type="ECO:0000256" key="6">
    <source>
        <dbReference type="ARBA" id="ARBA00023136"/>
    </source>
</evidence>
<evidence type="ECO:0000256" key="7">
    <source>
        <dbReference type="SAM" id="Phobius"/>
    </source>
</evidence>
<feature type="domain" description="ABC transmembrane type-1" evidence="9">
    <location>
        <begin position="70"/>
        <end position="348"/>
    </location>
</feature>
<dbReference type="Gene3D" id="1.20.1560.10">
    <property type="entry name" value="ABC transporter type 1, transmembrane domain"/>
    <property type="match status" value="1"/>
</dbReference>
<dbReference type="Proteomes" id="UP000326779">
    <property type="component" value="Chromosome"/>
</dbReference>
<reference evidence="10 11" key="1">
    <citation type="submission" date="2019-10" db="EMBL/GenBank/DDBJ databases">
        <title>The completed genome of Lactobacillus harbinensis M1.</title>
        <authorList>
            <person name="Zheng Y."/>
        </authorList>
    </citation>
    <scope>NUCLEOTIDE SEQUENCE [LARGE SCALE GENOMIC DNA]</scope>
    <source>
        <strain evidence="10 11">M1</strain>
    </source>
</reference>
<dbReference type="InterPro" id="IPR017871">
    <property type="entry name" value="ABC_transporter-like_CS"/>
</dbReference>
<evidence type="ECO:0000313" key="10">
    <source>
        <dbReference type="EMBL" id="QFR25093.1"/>
    </source>
</evidence>
<dbReference type="KEGG" id="lhb:D1010_17815"/>
<keyword evidence="2 7" id="KW-0812">Transmembrane</keyword>
<dbReference type="InterPro" id="IPR003439">
    <property type="entry name" value="ABC_transporter-like_ATP-bd"/>
</dbReference>
<keyword evidence="5 7" id="KW-1133">Transmembrane helix</keyword>
<evidence type="ECO:0000259" key="8">
    <source>
        <dbReference type="PROSITE" id="PS50893"/>
    </source>
</evidence>
<evidence type="ECO:0000256" key="2">
    <source>
        <dbReference type="ARBA" id="ARBA00022692"/>
    </source>
</evidence>
<proteinExistence type="predicted"/>
<dbReference type="Pfam" id="PF00664">
    <property type="entry name" value="ABC_membrane"/>
    <property type="match status" value="1"/>
</dbReference>
<feature type="transmembrane region" description="Helical" evidence="7">
    <location>
        <begin position="102"/>
        <end position="123"/>
    </location>
</feature>
<feature type="transmembrane region" description="Helical" evidence="7">
    <location>
        <begin position="66"/>
        <end position="90"/>
    </location>
</feature>
<dbReference type="PROSITE" id="PS50893">
    <property type="entry name" value="ABC_TRANSPORTER_2"/>
    <property type="match status" value="1"/>
</dbReference>
<dbReference type="InterPro" id="IPR011527">
    <property type="entry name" value="ABC1_TM_dom"/>
</dbReference>
<evidence type="ECO:0000256" key="1">
    <source>
        <dbReference type="ARBA" id="ARBA00004651"/>
    </source>
</evidence>
<dbReference type="CDD" id="cd03228">
    <property type="entry name" value="ABCC_MRP_Like"/>
    <property type="match status" value="1"/>
</dbReference>
<keyword evidence="3" id="KW-0547">Nucleotide-binding</keyword>
<dbReference type="PROSITE" id="PS00211">
    <property type="entry name" value="ABC_TRANSPORTER_1"/>
    <property type="match status" value="1"/>
</dbReference>